<dbReference type="PANTHER" id="PTHR23150:SF19">
    <property type="entry name" value="FORMYLGLYCINE-GENERATING ENZYME"/>
    <property type="match status" value="1"/>
</dbReference>
<dbReference type="InterPro" id="IPR016187">
    <property type="entry name" value="CTDL_fold"/>
</dbReference>
<accession>A0ABW4VGY6</accession>
<dbReference type="Pfam" id="PF03781">
    <property type="entry name" value="FGE-sulfatase"/>
    <property type="match status" value="1"/>
</dbReference>
<name>A0ABW4VGY6_9MICO</name>
<evidence type="ECO:0000313" key="4">
    <source>
        <dbReference type="Proteomes" id="UP001597338"/>
    </source>
</evidence>
<dbReference type="PANTHER" id="PTHR23150">
    <property type="entry name" value="SULFATASE MODIFYING FACTOR 1, 2"/>
    <property type="match status" value="1"/>
</dbReference>
<dbReference type="Gene3D" id="3.90.1580.10">
    <property type="entry name" value="paralog of FGE (formylglycine-generating enzyme)"/>
    <property type="match status" value="1"/>
</dbReference>
<feature type="region of interest" description="Disordered" evidence="1">
    <location>
        <begin position="1"/>
        <end position="20"/>
    </location>
</feature>
<gene>
    <name evidence="3" type="ORF">ACFSL2_26200</name>
</gene>
<evidence type="ECO:0000256" key="1">
    <source>
        <dbReference type="SAM" id="MobiDB-lite"/>
    </source>
</evidence>
<comment type="caution">
    <text evidence="3">The sequence shown here is derived from an EMBL/GenBank/DDBJ whole genome shotgun (WGS) entry which is preliminary data.</text>
</comment>
<dbReference type="SUPFAM" id="SSF56436">
    <property type="entry name" value="C-type lectin-like"/>
    <property type="match status" value="1"/>
</dbReference>
<feature type="domain" description="Sulfatase-modifying factor enzyme-like" evidence="2">
    <location>
        <begin position="18"/>
        <end position="321"/>
    </location>
</feature>
<sequence>MTTHTDHAHATGEQRPHADDAVVLDGGTFTMGSDAHYPEESPAHPVRVDGFRIDRFAVTNAQFDAFVTATRYVTVAERPLDPALYPGAPPENLAAGSMVFTPTPGPVDLRHLSQWWAWVPGASWRRPEGPGSGIDDRGDHPVVHVAHEDAAAYAAWAGADLPTEAQWEYAARGGVEGAAFTWGDEPRPGGRILANTWDGPDFPWRSTGESGWLRTAPVGSFAPNGYGLYDMAGNVWEWTGDWWTDRHPEAALEPCCAPVNPRGGDADASRDPRQPQFAVPRKVIKGGSFLCADTYCLRYRPAARRPQAVDTGMSHVGFRCVHNDTAPAVPAGARLLGMAS</sequence>
<dbReference type="EMBL" id="JBHUHF010000001">
    <property type="protein sequence ID" value="MFD2029000.1"/>
    <property type="molecule type" value="Genomic_DNA"/>
</dbReference>
<dbReference type="Proteomes" id="UP001597338">
    <property type="component" value="Unassembled WGS sequence"/>
</dbReference>
<protein>
    <submittedName>
        <fullName evidence="3">Formylglycine-generating enzyme family protein</fullName>
    </submittedName>
</protein>
<dbReference type="RefSeq" id="WP_377200655.1">
    <property type="nucleotide sequence ID" value="NZ_JBHUHF010000001.1"/>
</dbReference>
<dbReference type="InterPro" id="IPR051043">
    <property type="entry name" value="Sulfatase_Mod_Factor_Kinase"/>
</dbReference>
<evidence type="ECO:0000259" key="2">
    <source>
        <dbReference type="Pfam" id="PF03781"/>
    </source>
</evidence>
<dbReference type="InterPro" id="IPR005532">
    <property type="entry name" value="SUMF_dom"/>
</dbReference>
<proteinExistence type="predicted"/>
<organism evidence="3 4">
    <name type="scientific">Promicromonospora aerolata</name>
    <dbReference type="NCBI Taxonomy" id="195749"/>
    <lineage>
        <taxon>Bacteria</taxon>
        <taxon>Bacillati</taxon>
        <taxon>Actinomycetota</taxon>
        <taxon>Actinomycetes</taxon>
        <taxon>Micrococcales</taxon>
        <taxon>Promicromonosporaceae</taxon>
        <taxon>Promicromonospora</taxon>
    </lineage>
</organism>
<reference evidence="4" key="1">
    <citation type="journal article" date="2019" name="Int. J. Syst. Evol. Microbiol.">
        <title>The Global Catalogue of Microorganisms (GCM) 10K type strain sequencing project: providing services to taxonomists for standard genome sequencing and annotation.</title>
        <authorList>
            <consortium name="The Broad Institute Genomics Platform"/>
            <consortium name="The Broad Institute Genome Sequencing Center for Infectious Disease"/>
            <person name="Wu L."/>
            <person name="Ma J."/>
        </authorList>
    </citation>
    <scope>NUCLEOTIDE SEQUENCE [LARGE SCALE GENOMIC DNA]</scope>
    <source>
        <strain evidence="4">CCM 7043</strain>
    </source>
</reference>
<dbReference type="InterPro" id="IPR042095">
    <property type="entry name" value="SUMF_sf"/>
</dbReference>
<evidence type="ECO:0000313" key="3">
    <source>
        <dbReference type="EMBL" id="MFD2029000.1"/>
    </source>
</evidence>
<keyword evidence="4" id="KW-1185">Reference proteome</keyword>